<organism evidence="9 11">
    <name type="scientific">Lysinibacillus sphaericus</name>
    <name type="common">Bacillus sphaericus</name>
    <dbReference type="NCBI Taxonomy" id="1421"/>
    <lineage>
        <taxon>Bacteria</taxon>
        <taxon>Bacillati</taxon>
        <taxon>Bacillota</taxon>
        <taxon>Bacilli</taxon>
        <taxon>Bacillales</taxon>
        <taxon>Bacillaceae</taxon>
        <taxon>Lysinibacillus</taxon>
    </lineage>
</organism>
<feature type="transmembrane region" description="Helical" evidence="7">
    <location>
        <begin position="446"/>
        <end position="466"/>
    </location>
</feature>
<keyword evidence="3 7" id="KW-0812">Transmembrane</keyword>
<dbReference type="EMBL" id="CP019980">
    <property type="protein sequence ID" value="AVK97496.1"/>
    <property type="molecule type" value="Genomic_DNA"/>
</dbReference>
<feature type="transmembrane region" description="Helical" evidence="7">
    <location>
        <begin position="720"/>
        <end position="744"/>
    </location>
</feature>
<dbReference type="RefSeq" id="WP_024363326.1">
    <property type="nucleotide sequence ID" value="NZ_BJNS01000030.1"/>
</dbReference>
<feature type="transmembrane region" description="Helical" evidence="7">
    <location>
        <begin position="364"/>
        <end position="391"/>
    </location>
</feature>
<evidence type="ECO:0000256" key="1">
    <source>
        <dbReference type="ARBA" id="ARBA00004651"/>
    </source>
</evidence>
<evidence type="ECO:0000313" key="10">
    <source>
        <dbReference type="EMBL" id="SUV16596.1"/>
    </source>
</evidence>
<reference evidence="10 12" key="2">
    <citation type="submission" date="2018-06" db="EMBL/GenBank/DDBJ databases">
        <authorList>
            <consortium name="Pathogen Informatics"/>
            <person name="Doyle S."/>
        </authorList>
    </citation>
    <scope>NUCLEOTIDE SEQUENCE [LARGE SCALE GENOMIC DNA]</scope>
    <source>
        <strain evidence="10 12">NCTC10338</strain>
    </source>
</reference>
<accession>A0A2S0K2C0</accession>
<keyword evidence="4 7" id="KW-1133">Transmembrane helix</keyword>
<dbReference type="GO" id="GO:0022857">
    <property type="term" value="F:transmembrane transporter activity"/>
    <property type="evidence" value="ECO:0007669"/>
    <property type="project" value="TreeGrafter"/>
</dbReference>
<keyword evidence="2" id="KW-1003">Cell membrane</keyword>
<feature type="transmembrane region" description="Helical" evidence="7">
    <location>
        <begin position="779"/>
        <end position="802"/>
    </location>
</feature>
<dbReference type="Proteomes" id="UP000255295">
    <property type="component" value="Unassembled WGS sequence"/>
</dbReference>
<comment type="subcellular location">
    <subcellularLocation>
        <location evidence="1">Cell membrane</location>
        <topology evidence="1">Multi-pass membrane protein</topology>
    </subcellularLocation>
</comment>
<evidence type="ECO:0000313" key="11">
    <source>
        <dbReference type="Proteomes" id="UP000238825"/>
    </source>
</evidence>
<proteinExistence type="inferred from homology"/>
<feature type="transmembrane region" description="Helical" evidence="7">
    <location>
        <begin position="321"/>
        <end position="344"/>
    </location>
</feature>
<evidence type="ECO:0000313" key="9">
    <source>
        <dbReference type="EMBL" id="AVK97496.1"/>
    </source>
</evidence>
<dbReference type="Pfam" id="PF02687">
    <property type="entry name" value="FtsX"/>
    <property type="match status" value="2"/>
</dbReference>
<dbReference type="AlphaFoldDB" id="A0A2S0K2C0"/>
<feature type="transmembrane region" description="Helical" evidence="7">
    <location>
        <begin position="269"/>
        <end position="293"/>
    </location>
</feature>
<feature type="domain" description="ABC3 transporter permease C-terminal" evidence="8">
    <location>
        <begin position="276"/>
        <end position="400"/>
    </location>
</feature>
<feature type="transmembrane region" description="Helical" evidence="7">
    <location>
        <begin position="822"/>
        <end position="843"/>
    </location>
</feature>
<dbReference type="PANTHER" id="PTHR30572:SF4">
    <property type="entry name" value="ABC TRANSPORTER PERMEASE YTRF"/>
    <property type="match status" value="1"/>
</dbReference>
<feature type="domain" description="ABC3 transporter permease C-terminal" evidence="8">
    <location>
        <begin position="729"/>
        <end position="848"/>
    </location>
</feature>
<evidence type="ECO:0000256" key="5">
    <source>
        <dbReference type="ARBA" id="ARBA00023136"/>
    </source>
</evidence>
<dbReference type="PANTHER" id="PTHR30572">
    <property type="entry name" value="MEMBRANE COMPONENT OF TRANSPORTER-RELATED"/>
    <property type="match status" value="1"/>
</dbReference>
<dbReference type="InterPro" id="IPR050250">
    <property type="entry name" value="Macrolide_Exporter_MacB"/>
</dbReference>
<comment type="similarity">
    <text evidence="6">Belongs to the ABC-4 integral membrane protein family.</text>
</comment>
<evidence type="ECO:0000256" key="3">
    <source>
        <dbReference type="ARBA" id="ARBA00022692"/>
    </source>
</evidence>
<evidence type="ECO:0000256" key="7">
    <source>
        <dbReference type="SAM" id="Phobius"/>
    </source>
</evidence>
<sequence>MNIFNKVALQSLLKNRTRTIVTIIGVILSAAMITGVTTFATSLQNYMINGSIIKYGDWHVGFSDVDATFIEQQNEDNRIANTITFENIGYAKLEGGKNVNKPYLFIAGFDQDTYAHLPITLTAGRYPKNNTEILIPSHLKENGGVTISVGNTLALNVGRRISEDKQLSQYDPYLSTNPESFVAERKKHYTVVGTFKRPGFEEVKAPGYTLITTTNAMKKASSFSTFIKMKSPRKVHDYADEFATEHQFVTNDNVLRFMGLSNDKIFNRLLYSIGGMLVALIMLGSVFLIYNAFSISLNERMRQYGILMSVGATAKQLRNSVLFEGLCIGAVGIPIGVLVGIPSIKGVLSLVSKNFENIAYDNVPLTLTVSIPIIIATVVISLMTILISAYIPARKAANTPVMACIRQTNEIKVESKAINTSKWMERIYGLERTLALKNFKRNKRRYRSIVLSLILSVVMFVSSSAFKTTLQQAAESSVVNTDYDIMFFSENMKENDSFQLFDKLQNVDGVYKGSYQSMMEYASKINLHDFSADYRQAAGYVELDKTIDVPLDMQFLEDSVYLDFIKSLGLDIAEYTGENAKVIAVAKVKNKTATASEKDNIIDMFTKQSMNLDITPNVNTSAILNEERNVTITFVDTYPVDPLPKLPSEVRPYTFMIVAPYQLIDTWALADVPMDWGLTFLSKDASQSVDEMKKIIESEETSYEYSIYNANEIFDQNRNIIFIIDLFTIVFVIMMSLIAIANVFNTISTNIRLRRRELAMLRSVGMSNRDFNKMMRFECVLYGFQTLLFGLPISGILAWLIYKGMFIGGAEVAFTFPWSSMGISVLGVFLVIFITTMYALRIIKKENIVDALRDDMN</sequence>
<dbReference type="GeneID" id="48277520"/>
<dbReference type="EMBL" id="UFSZ01000001">
    <property type="protein sequence ID" value="SUV16596.1"/>
    <property type="molecule type" value="Genomic_DNA"/>
</dbReference>
<reference evidence="9 11" key="1">
    <citation type="submission" date="2017-03" db="EMBL/GenBank/DDBJ databases">
        <title>The whole genome sequencing and assembly of Lysinibacillus sphaericus DSM 28T strain.</title>
        <authorList>
            <person name="Lee Y.-J."/>
            <person name="Yi H."/>
            <person name="Bahn Y.-S."/>
            <person name="Kim J.F."/>
            <person name="Lee D.-W."/>
        </authorList>
    </citation>
    <scope>NUCLEOTIDE SEQUENCE [LARGE SCALE GENOMIC DNA]</scope>
    <source>
        <strain evidence="9 11">DSM 28</strain>
    </source>
</reference>
<evidence type="ECO:0000256" key="2">
    <source>
        <dbReference type="ARBA" id="ARBA00022475"/>
    </source>
</evidence>
<protein>
    <submittedName>
        <fullName evidence="9">ABC transporter permease</fullName>
    </submittedName>
</protein>
<keyword evidence="5 7" id="KW-0472">Membrane</keyword>
<dbReference type="Proteomes" id="UP000238825">
    <property type="component" value="Chromosome"/>
</dbReference>
<evidence type="ECO:0000256" key="4">
    <source>
        <dbReference type="ARBA" id="ARBA00022989"/>
    </source>
</evidence>
<evidence type="ECO:0000313" key="12">
    <source>
        <dbReference type="Proteomes" id="UP000255295"/>
    </source>
</evidence>
<dbReference type="InterPro" id="IPR003838">
    <property type="entry name" value="ABC3_permease_C"/>
</dbReference>
<evidence type="ECO:0000256" key="6">
    <source>
        <dbReference type="ARBA" id="ARBA00038076"/>
    </source>
</evidence>
<gene>
    <name evidence="9" type="ORF">LS41612_15055</name>
    <name evidence="10" type="ORF">NCTC10338_01676</name>
</gene>
<evidence type="ECO:0000259" key="8">
    <source>
        <dbReference type="Pfam" id="PF02687"/>
    </source>
</evidence>
<name>A0A2S0K2C0_LYSSH</name>
<feature type="transmembrane region" description="Helical" evidence="7">
    <location>
        <begin position="20"/>
        <end position="40"/>
    </location>
</feature>
<dbReference type="GO" id="GO:0005886">
    <property type="term" value="C:plasma membrane"/>
    <property type="evidence" value="ECO:0007669"/>
    <property type="project" value="UniProtKB-SubCell"/>
</dbReference>